<evidence type="ECO:0000256" key="8">
    <source>
        <dbReference type="RuleBase" id="RU363032"/>
    </source>
</evidence>
<dbReference type="RefSeq" id="WP_314975098.1">
    <property type="nucleotide sequence ID" value="NZ_CAUTSL010000012.1"/>
</dbReference>
<evidence type="ECO:0000313" key="11">
    <source>
        <dbReference type="EMBL" id="MBF0965674.1"/>
    </source>
</evidence>
<feature type="transmembrane region" description="Helical" evidence="8">
    <location>
        <begin position="94"/>
        <end position="117"/>
    </location>
</feature>
<comment type="caution">
    <text evidence="11">The sequence shown here is derived from an EMBL/GenBank/DDBJ whole genome shotgun (WGS) entry which is preliminary data.</text>
</comment>
<dbReference type="PROSITE" id="PS50928">
    <property type="entry name" value="ABC_TM1"/>
    <property type="match status" value="1"/>
</dbReference>
<keyword evidence="6 8" id="KW-1133">Transmembrane helix</keyword>
<keyword evidence="2 8" id="KW-0813">Transport</keyword>
<sequence>MAHIKDGVELLDAKPVPRPGRWVSAFVVAVFAAMAIHALMTNPNFQWNVVFQWLFSVSIMQGVAFTIILTVLAMTVGTVLAITMAIMRQSVNPVLRWVAMAYIWFFRGTPIYTQLIFWSLLPTLYPSLSVGVPFLGSLLGWEVSFDTATYFTPFWMAFLGLGLNEGAYLAEIMRAGLLSVSKGQWEAATALGMPRATIFRRIILPQAMRVIVPPIGNETISMLKTTSLVSAIPFTLELTFIARQRGQATFAPVPLLIAAAIWYLVITSLLMVIQSMIEKHFGKGFERRDNAGAQASTGEESSDEDDKKTSTHKFLDVTP</sequence>
<dbReference type="CDD" id="cd06261">
    <property type="entry name" value="TM_PBP2"/>
    <property type="match status" value="1"/>
</dbReference>
<name>A0A929RPL8_9ACTO</name>
<dbReference type="Gene3D" id="1.10.3720.10">
    <property type="entry name" value="MetI-like"/>
    <property type="match status" value="1"/>
</dbReference>
<dbReference type="GO" id="GO:0022857">
    <property type="term" value="F:transmembrane transporter activity"/>
    <property type="evidence" value="ECO:0007669"/>
    <property type="project" value="InterPro"/>
</dbReference>
<evidence type="ECO:0000313" key="12">
    <source>
        <dbReference type="Proteomes" id="UP000759246"/>
    </source>
</evidence>
<keyword evidence="4 8" id="KW-0812">Transmembrane</keyword>
<feature type="domain" description="ABC transmembrane type-1" evidence="10">
    <location>
        <begin position="63"/>
        <end position="274"/>
    </location>
</feature>
<feature type="transmembrane region" description="Helical" evidence="8">
    <location>
        <begin position="59"/>
        <end position="82"/>
    </location>
</feature>
<evidence type="ECO:0000259" key="10">
    <source>
        <dbReference type="PROSITE" id="PS50928"/>
    </source>
</evidence>
<feature type="transmembrane region" description="Helical" evidence="8">
    <location>
        <begin position="253"/>
        <end position="273"/>
    </location>
</feature>
<organism evidence="11 12">
    <name type="scientific">Actinomyces bouchesdurhonensis</name>
    <dbReference type="NCBI Taxonomy" id="1852361"/>
    <lineage>
        <taxon>Bacteria</taxon>
        <taxon>Bacillati</taxon>
        <taxon>Actinomycetota</taxon>
        <taxon>Actinomycetes</taxon>
        <taxon>Actinomycetales</taxon>
        <taxon>Actinomycetaceae</taxon>
        <taxon>Actinomyces</taxon>
    </lineage>
</organism>
<dbReference type="GO" id="GO:0043190">
    <property type="term" value="C:ATP-binding cassette (ABC) transporter complex"/>
    <property type="evidence" value="ECO:0007669"/>
    <property type="project" value="InterPro"/>
</dbReference>
<proteinExistence type="inferred from homology"/>
<keyword evidence="3" id="KW-1003">Cell membrane</keyword>
<accession>A0A929RPL8</accession>
<dbReference type="SUPFAM" id="SSF161098">
    <property type="entry name" value="MetI-like"/>
    <property type="match status" value="1"/>
</dbReference>
<evidence type="ECO:0000256" key="3">
    <source>
        <dbReference type="ARBA" id="ARBA00022475"/>
    </source>
</evidence>
<protein>
    <submittedName>
        <fullName evidence="11">Amino acid ABC transporter permease</fullName>
    </submittedName>
</protein>
<dbReference type="InterPro" id="IPR010065">
    <property type="entry name" value="AA_ABC_transptr_permease_3TM"/>
</dbReference>
<keyword evidence="5" id="KW-0029">Amino-acid transport</keyword>
<evidence type="ECO:0000256" key="1">
    <source>
        <dbReference type="ARBA" id="ARBA00004651"/>
    </source>
</evidence>
<dbReference type="InterPro" id="IPR043429">
    <property type="entry name" value="ArtM/GltK/GlnP/TcyL/YhdX-like"/>
</dbReference>
<dbReference type="InterPro" id="IPR035906">
    <property type="entry name" value="MetI-like_sf"/>
</dbReference>
<comment type="subcellular location">
    <subcellularLocation>
        <location evidence="1 8">Cell membrane</location>
        <topology evidence="1 8">Multi-pass membrane protein</topology>
    </subcellularLocation>
</comment>
<dbReference type="PANTHER" id="PTHR30614:SF0">
    <property type="entry name" value="L-CYSTINE TRANSPORT SYSTEM PERMEASE PROTEIN TCYL"/>
    <property type="match status" value="1"/>
</dbReference>
<gene>
    <name evidence="11" type="ORF">HXK09_00605</name>
</gene>
<evidence type="ECO:0000256" key="7">
    <source>
        <dbReference type="ARBA" id="ARBA00023136"/>
    </source>
</evidence>
<dbReference type="FunFam" id="1.10.3720.10:FF:000006">
    <property type="entry name" value="Glutamate/aspartate ABC transporter, permease protein GltK"/>
    <property type="match status" value="1"/>
</dbReference>
<evidence type="ECO:0000256" key="4">
    <source>
        <dbReference type="ARBA" id="ARBA00022692"/>
    </source>
</evidence>
<keyword evidence="7 8" id="KW-0472">Membrane</keyword>
<dbReference type="EMBL" id="JABZGF010000004">
    <property type="protein sequence ID" value="MBF0965674.1"/>
    <property type="molecule type" value="Genomic_DNA"/>
</dbReference>
<feature type="transmembrane region" description="Helical" evidence="8">
    <location>
        <begin position="21"/>
        <end position="39"/>
    </location>
</feature>
<dbReference type="Proteomes" id="UP000759246">
    <property type="component" value="Unassembled WGS sequence"/>
</dbReference>
<feature type="transmembrane region" description="Helical" evidence="8">
    <location>
        <begin position="148"/>
        <end position="170"/>
    </location>
</feature>
<evidence type="ECO:0000256" key="2">
    <source>
        <dbReference type="ARBA" id="ARBA00022448"/>
    </source>
</evidence>
<dbReference type="AlphaFoldDB" id="A0A929RPL8"/>
<evidence type="ECO:0000256" key="6">
    <source>
        <dbReference type="ARBA" id="ARBA00022989"/>
    </source>
</evidence>
<evidence type="ECO:0000256" key="9">
    <source>
        <dbReference type="SAM" id="MobiDB-lite"/>
    </source>
</evidence>
<dbReference type="Pfam" id="PF00528">
    <property type="entry name" value="BPD_transp_1"/>
    <property type="match status" value="1"/>
</dbReference>
<feature type="compositionally biased region" description="Basic and acidic residues" evidence="9">
    <location>
        <begin position="305"/>
        <end position="319"/>
    </location>
</feature>
<evidence type="ECO:0000256" key="5">
    <source>
        <dbReference type="ARBA" id="ARBA00022970"/>
    </source>
</evidence>
<dbReference type="GO" id="GO:0006865">
    <property type="term" value="P:amino acid transport"/>
    <property type="evidence" value="ECO:0007669"/>
    <property type="project" value="UniProtKB-KW"/>
</dbReference>
<feature type="region of interest" description="Disordered" evidence="9">
    <location>
        <begin position="288"/>
        <end position="319"/>
    </location>
</feature>
<reference evidence="11" key="1">
    <citation type="submission" date="2020-04" db="EMBL/GenBank/DDBJ databases">
        <title>Deep metagenomics examines the oral microbiome during advanced dental caries in children, revealing novel taxa and co-occurrences with host molecules.</title>
        <authorList>
            <person name="Baker J.L."/>
            <person name="Morton J.T."/>
            <person name="Dinis M."/>
            <person name="Alvarez R."/>
            <person name="Tran N.C."/>
            <person name="Knight R."/>
            <person name="Edlund A."/>
        </authorList>
    </citation>
    <scope>NUCLEOTIDE SEQUENCE</scope>
    <source>
        <strain evidence="11">JCVI_30_bin.13</strain>
    </source>
</reference>
<comment type="similarity">
    <text evidence="8">Belongs to the binding-protein-dependent transport system permease family.</text>
</comment>
<dbReference type="PANTHER" id="PTHR30614">
    <property type="entry name" value="MEMBRANE COMPONENT OF AMINO ACID ABC TRANSPORTER"/>
    <property type="match status" value="1"/>
</dbReference>
<dbReference type="NCBIfam" id="TIGR01726">
    <property type="entry name" value="HEQRo_perm_3TM"/>
    <property type="match status" value="1"/>
</dbReference>
<dbReference type="InterPro" id="IPR000515">
    <property type="entry name" value="MetI-like"/>
</dbReference>